<feature type="transmembrane region" description="Helical" evidence="1">
    <location>
        <begin position="227"/>
        <end position="245"/>
    </location>
</feature>
<protein>
    <recommendedName>
        <fullName evidence="4">DUF2306 domain-containing protein</fullName>
    </recommendedName>
</protein>
<gene>
    <name evidence="2" type="ORF">L1F29_18180</name>
</gene>
<accession>A0ABY5S3G9</accession>
<dbReference type="RefSeq" id="WP_258383488.1">
    <property type="nucleotide sequence ID" value="NZ_CP091430.1"/>
</dbReference>
<feature type="transmembrane region" description="Helical" evidence="1">
    <location>
        <begin position="86"/>
        <end position="104"/>
    </location>
</feature>
<proteinExistence type="predicted"/>
<name>A0ABY5S3G9_9BACL</name>
<feature type="transmembrane region" description="Helical" evidence="1">
    <location>
        <begin position="257"/>
        <end position="278"/>
    </location>
</feature>
<feature type="transmembrane region" description="Helical" evidence="1">
    <location>
        <begin position="194"/>
        <end position="215"/>
    </location>
</feature>
<evidence type="ECO:0000313" key="3">
    <source>
        <dbReference type="Proteomes" id="UP001057877"/>
    </source>
</evidence>
<feature type="transmembrane region" description="Helical" evidence="1">
    <location>
        <begin position="165"/>
        <end position="182"/>
    </location>
</feature>
<feature type="transmembrane region" description="Helical" evidence="1">
    <location>
        <begin position="56"/>
        <end position="74"/>
    </location>
</feature>
<keyword evidence="1" id="KW-1133">Transmembrane helix</keyword>
<feature type="transmembrane region" description="Helical" evidence="1">
    <location>
        <begin position="21"/>
        <end position="44"/>
    </location>
</feature>
<sequence length="293" mass="32053">MRNQRLGGSESKPVFFQGEQALVLTGLLGFALAALCAVWVLIWGGEVAPYGDVTKAISFDAAIGIFIVSTAAILPFSGLREKARAFFRRVYIGLALYSYAAETVQNMRGVNPRFVMDGTAFDRAVGNLFAFVALMLVVFYIYLAVQFFRQRVYKIRPQLIVGIRYSMAAVMLSFAAGIWISMNQGRTVGLEGNIIWLHGLGFHALQVIPLIAWLAERSDNALHIRRRGIHLTGIAYVLGLLAIGWQTLRGAAIMEWSVLPLVAGLCFLFTIAIGVLLLRRAGGDASRSAHLGS</sequence>
<dbReference type="Proteomes" id="UP001057877">
    <property type="component" value="Chromosome"/>
</dbReference>
<dbReference type="EMBL" id="CP091430">
    <property type="protein sequence ID" value="UVI27402.1"/>
    <property type="molecule type" value="Genomic_DNA"/>
</dbReference>
<feature type="transmembrane region" description="Helical" evidence="1">
    <location>
        <begin position="124"/>
        <end position="145"/>
    </location>
</feature>
<evidence type="ECO:0000313" key="2">
    <source>
        <dbReference type="EMBL" id="UVI27402.1"/>
    </source>
</evidence>
<evidence type="ECO:0008006" key="4">
    <source>
        <dbReference type="Google" id="ProtNLM"/>
    </source>
</evidence>
<keyword evidence="3" id="KW-1185">Reference proteome</keyword>
<evidence type="ECO:0000256" key="1">
    <source>
        <dbReference type="SAM" id="Phobius"/>
    </source>
</evidence>
<keyword evidence="1" id="KW-0812">Transmembrane</keyword>
<organism evidence="2 3">
    <name type="scientific">Paenibacillus spongiae</name>
    <dbReference type="NCBI Taxonomy" id="2909671"/>
    <lineage>
        <taxon>Bacteria</taxon>
        <taxon>Bacillati</taxon>
        <taxon>Bacillota</taxon>
        <taxon>Bacilli</taxon>
        <taxon>Bacillales</taxon>
        <taxon>Paenibacillaceae</taxon>
        <taxon>Paenibacillus</taxon>
    </lineage>
</organism>
<reference evidence="2" key="1">
    <citation type="submission" date="2022-01" db="EMBL/GenBank/DDBJ databases">
        <title>Paenibacillus spongiae sp. nov., isolated from marine sponge.</title>
        <authorList>
            <person name="Li Z."/>
            <person name="Zhang M."/>
        </authorList>
    </citation>
    <scope>NUCLEOTIDE SEQUENCE</scope>
    <source>
        <strain evidence="2">PHS-Z3</strain>
    </source>
</reference>
<keyword evidence="1" id="KW-0472">Membrane</keyword>